<dbReference type="GO" id="GO:0009007">
    <property type="term" value="F:site-specific DNA-methyltransferase (adenine-specific) activity"/>
    <property type="evidence" value="ECO:0007669"/>
    <property type="project" value="UniProtKB-EC"/>
</dbReference>
<accession>A0A3B0V2Q9</accession>
<evidence type="ECO:0000256" key="5">
    <source>
        <dbReference type="ARBA" id="ARBA00022691"/>
    </source>
</evidence>
<evidence type="ECO:0000256" key="2">
    <source>
        <dbReference type="ARBA" id="ARBA00011900"/>
    </source>
</evidence>
<gene>
    <name evidence="11" type="ORF">MNBD_CHLOROFLEXI01-4671</name>
</gene>
<dbReference type="GO" id="GO:0009307">
    <property type="term" value="P:DNA restriction-modification system"/>
    <property type="evidence" value="ECO:0007669"/>
    <property type="project" value="UniProtKB-KW"/>
</dbReference>
<dbReference type="GO" id="GO:0032259">
    <property type="term" value="P:methylation"/>
    <property type="evidence" value="ECO:0007669"/>
    <property type="project" value="UniProtKB-KW"/>
</dbReference>
<evidence type="ECO:0000256" key="8">
    <source>
        <dbReference type="ARBA" id="ARBA00047942"/>
    </source>
</evidence>
<dbReference type="GO" id="GO:0008170">
    <property type="term" value="F:N-methyltransferase activity"/>
    <property type="evidence" value="ECO:0007669"/>
    <property type="project" value="InterPro"/>
</dbReference>
<dbReference type="PRINTS" id="PR00507">
    <property type="entry name" value="N12N6MTFRASE"/>
</dbReference>
<feature type="domain" description="Type I restriction modification DNA specificity" evidence="9">
    <location>
        <begin position="686"/>
        <end position="852"/>
    </location>
</feature>
<keyword evidence="7" id="KW-0238">DNA-binding</keyword>
<sequence length="865" mass="98904">MSEELLQRDLLNNPEKIGTWDFYNIGATSVKALKEYGIVREVDYGNVEKKKIDALLVKRKNILAVVEYKKPSEFRTKKQREKAVKQEIEVAQKLGAKLFIATDTKTAIWLNAQTGNYILDESGNLLTSKFDPKDERLPALLEKLGFSINKSNDTIKPKELVNPTGLAKQIWQDVWSVSGATPENCLYTFVELFIFKYLSDLNILRGVYSFDTLIQNYEVNNPEEVLQSYANTIRPKIKSLFPENSIDKTTIINGTIFVSKDQQAVEEYSTVFKKVLLKFKDYGKLEYIDRDFKSLLFESFLKESISKKNWGQFFTPIKVVRSIVEMAKDEIREGIKICDPACGVGKFLLEVISSQVEQLYEVKGGELFPKITLHGFDKGFDKDEQKTIILAKANMLIYLSDQIKENPDLTKKFSQLFNTSFILKTNSILGTLSDPVENEYDLILTNPPYVTSGSSNLKEEIKKTGKLVNYFSINAIGVEGLFIEWIIRALKSNGKAFVIVPDGSFNRRNDKNLRQFIIDECFIDGIISLPANTFFTTNKKTYILCITKKLRKDAIQSDPVFTYLVSEIGESRDVNRFDIDQDDLSEGVTLFSFFKGNKSGFRKINRDPRCKVVSSKYFAANVETNWIIDRLWDEDEKVSLGLIEKNNQVSMIEFSSIIEDAMITLRNLQEQLNDISIVNDDTQYGDFKIGEIFDLTQKSNNSKFTKTFVNQHKGDIPVYSASKFPESVDYGYVENNLPNIRYFNDCLTWNIDGSIGKVHFREGRFSLSEKVIPLVVKSKLTDVFDLQFLKYAIEDEFAKHDFGFSNKAGKSKIRNIEISVPIDENNEPDIKKQSKIAERYQKIEEIKNQIAVELNAISSTNVTVL</sequence>
<dbReference type="Gene3D" id="3.40.50.150">
    <property type="entry name" value="Vaccinia Virus protein VP39"/>
    <property type="match status" value="1"/>
</dbReference>
<keyword evidence="5" id="KW-0949">S-adenosyl-L-methionine</keyword>
<dbReference type="PANTHER" id="PTHR42933:SF3">
    <property type="entry name" value="TYPE I RESTRICTION ENZYME MJAVIII METHYLASE SUBUNIT"/>
    <property type="match status" value="1"/>
</dbReference>
<dbReference type="Pfam" id="PF02384">
    <property type="entry name" value="N6_Mtase"/>
    <property type="match status" value="1"/>
</dbReference>
<evidence type="ECO:0000259" key="10">
    <source>
        <dbReference type="Pfam" id="PF02384"/>
    </source>
</evidence>
<keyword evidence="4 11" id="KW-0808">Transferase</keyword>
<evidence type="ECO:0000256" key="1">
    <source>
        <dbReference type="ARBA" id="ARBA00010923"/>
    </source>
</evidence>
<protein>
    <recommendedName>
        <fullName evidence="2">site-specific DNA-methyltransferase (adenine-specific)</fullName>
        <ecNumber evidence="2">2.1.1.72</ecNumber>
    </recommendedName>
</protein>
<dbReference type="SUPFAM" id="SSF53335">
    <property type="entry name" value="S-adenosyl-L-methionine-dependent methyltransferases"/>
    <property type="match status" value="1"/>
</dbReference>
<dbReference type="SUPFAM" id="SSF116734">
    <property type="entry name" value="DNA methylase specificity domain"/>
    <property type="match status" value="1"/>
</dbReference>
<dbReference type="PROSITE" id="PS00092">
    <property type="entry name" value="N6_MTASE"/>
    <property type="match status" value="1"/>
</dbReference>
<keyword evidence="3 11" id="KW-0489">Methyltransferase</keyword>
<evidence type="ECO:0000256" key="7">
    <source>
        <dbReference type="ARBA" id="ARBA00023125"/>
    </source>
</evidence>
<dbReference type="AlphaFoldDB" id="A0A3B0V2Q9"/>
<dbReference type="InterPro" id="IPR051537">
    <property type="entry name" value="DNA_Adenine_Mtase"/>
</dbReference>
<evidence type="ECO:0000256" key="4">
    <source>
        <dbReference type="ARBA" id="ARBA00022679"/>
    </source>
</evidence>
<dbReference type="EC" id="2.1.1.72" evidence="2"/>
<dbReference type="Gene3D" id="3.90.220.20">
    <property type="entry name" value="DNA methylase specificity domains"/>
    <property type="match status" value="1"/>
</dbReference>
<dbReference type="InterPro" id="IPR003356">
    <property type="entry name" value="DNA_methylase_A-5"/>
</dbReference>
<proteinExistence type="inferred from homology"/>
<comment type="similarity">
    <text evidence="1">Belongs to the type-I restriction system S methylase family.</text>
</comment>
<evidence type="ECO:0000313" key="11">
    <source>
        <dbReference type="EMBL" id="VAW32157.1"/>
    </source>
</evidence>
<name>A0A3B0V2Q9_9ZZZZ</name>
<dbReference type="Pfam" id="PF01420">
    <property type="entry name" value="Methylase_S"/>
    <property type="match status" value="1"/>
</dbReference>
<reference evidence="11" key="1">
    <citation type="submission" date="2018-06" db="EMBL/GenBank/DDBJ databases">
        <authorList>
            <person name="Zhirakovskaya E."/>
        </authorList>
    </citation>
    <scope>NUCLEOTIDE SEQUENCE</scope>
</reference>
<dbReference type="InterPro" id="IPR044946">
    <property type="entry name" value="Restrct_endonuc_typeI_TRD_sf"/>
</dbReference>
<dbReference type="InterPro" id="IPR000055">
    <property type="entry name" value="Restrct_endonuc_typeI_TRD"/>
</dbReference>
<dbReference type="PANTHER" id="PTHR42933">
    <property type="entry name" value="SLR6095 PROTEIN"/>
    <property type="match status" value="1"/>
</dbReference>
<evidence type="ECO:0000256" key="6">
    <source>
        <dbReference type="ARBA" id="ARBA00022747"/>
    </source>
</evidence>
<dbReference type="InterPro" id="IPR029063">
    <property type="entry name" value="SAM-dependent_MTases_sf"/>
</dbReference>
<organism evidence="11">
    <name type="scientific">hydrothermal vent metagenome</name>
    <dbReference type="NCBI Taxonomy" id="652676"/>
    <lineage>
        <taxon>unclassified sequences</taxon>
        <taxon>metagenomes</taxon>
        <taxon>ecological metagenomes</taxon>
    </lineage>
</organism>
<dbReference type="GO" id="GO:0003677">
    <property type="term" value="F:DNA binding"/>
    <property type="evidence" value="ECO:0007669"/>
    <property type="project" value="UniProtKB-KW"/>
</dbReference>
<feature type="domain" description="DNA methylase adenine-specific" evidence="10">
    <location>
        <begin position="296"/>
        <end position="598"/>
    </location>
</feature>
<dbReference type="EMBL" id="UOEU01000327">
    <property type="protein sequence ID" value="VAW32157.1"/>
    <property type="molecule type" value="Genomic_DNA"/>
</dbReference>
<comment type="catalytic activity">
    <reaction evidence="8">
        <text>a 2'-deoxyadenosine in DNA + S-adenosyl-L-methionine = an N(6)-methyl-2'-deoxyadenosine in DNA + S-adenosyl-L-homocysteine + H(+)</text>
        <dbReference type="Rhea" id="RHEA:15197"/>
        <dbReference type="Rhea" id="RHEA-COMP:12418"/>
        <dbReference type="Rhea" id="RHEA-COMP:12419"/>
        <dbReference type="ChEBI" id="CHEBI:15378"/>
        <dbReference type="ChEBI" id="CHEBI:57856"/>
        <dbReference type="ChEBI" id="CHEBI:59789"/>
        <dbReference type="ChEBI" id="CHEBI:90615"/>
        <dbReference type="ChEBI" id="CHEBI:90616"/>
        <dbReference type="EC" id="2.1.1.72"/>
    </reaction>
</comment>
<evidence type="ECO:0000256" key="3">
    <source>
        <dbReference type="ARBA" id="ARBA00022603"/>
    </source>
</evidence>
<dbReference type="InterPro" id="IPR002052">
    <property type="entry name" value="DNA_methylase_N6_adenine_CS"/>
</dbReference>
<evidence type="ECO:0000259" key="9">
    <source>
        <dbReference type="Pfam" id="PF01420"/>
    </source>
</evidence>
<keyword evidence="6" id="KW-0680">Restriction system</keyword>